<dbReference type="PANTHER" id="PTHR43301:SF3">
    <property type="entry name" value="ARABINAN ENDO-1,5-ALPHA-L-ARABINOSIDASE A-RELATED"/>
    <property type="match status" value="1"/>
</dbReference>
<keyword evidence="8" id="KW-1185">Reference proteome</keyword>
<gene>
    <name evidence="7" type="ORF">O4213_01550</name>
</gene>
<reference evidence="7" key="1">
    <citation type="submission" date="2022-12" db="EMBL/GenBank/DDBJ databases">
        <authorList>
            <person name="Krivoruchko A.V."/>
            <person name="Elkin A."/>
        </authorList>
    </citation>
    <scope>NUCLEOTIDE SEQUENCE</scope>
    <source>
        <strain evidence="7">IEGM 1388</strain>
    </source>
</reference>
<dbReference type="Gene3D" id="2.115.10.20">
    <property type="entry name" value="Glycosyl hydrolase domain, family 43"/>
    <property type="match status" value="1"/>
</dbReference>
<dbReference type="EMBL" id="JAPWIE010000001">
    <property type="protein sequence ID" value="MCZ4548649.1"/>
    <property type="molecule type" value="Genomic_DNA"/>
</dbReference>
<keyword evidence="6" id="KW-0732">Signal</keyword>
<protein>
    <submittedName>
        <fullName evidence="7">Family 43 glycosylhydrolase</fullName>
    </submittedName>
</protein>
<dbReference type="Pfam" id="PF04616">
    <property type="entry name" value="Glyco_hydro_43"/>
    <property type="match status" value="1"/>
</dbReference>
<feature type="signal peptide" evidence="6">
    <location>
        <begin position="1"/>
        <end position="29"/>
    </location>
</feature>
<dbReference type="SUPFAM" id="SSF75005">
    <property type="entry name" value="Arabinanase/levansucrase/invertase"/>
    <property type="match status" value="1"/>
</dbReference>
<proteinExistence type="inferred from homology"/>
<dbReference type="CDD" id="cd18616">
    <property type="entry name" value="GH43_ABN-like"/>
    <property type="match status" value="1"/>
</dbReference>
<evidence type="ECO:0000256" key="2">
    <source>
        <dbReference type="ARBA" id="ARBA00009865"/>
    </source>
</evidence>
<keyword evidence="4 5" id="KW-0326">Glycosidase</keyword>
<dbReference type="RefSeq" id="WP_301569142.1">
    <property type="nucleotide sequence ID" value="NZ_JAPWIE010000001.1"/>
</dbReference>
<dbReference type="InterPro" id="IPR050727">
    <property type="entry name" value="GH43_arabinanases"/>
</dbReference>
<sequence>MHGYGASTRVRARLTLVPLLAALVVSALAPAPTAGADSIVRPVAADPSVIRADDGTYYMYATADDWGDGQGAHNMTVFTSFDLVDWRYVGDVFPTAPSWHRPGNLAWAPHISTSAGTYSLYYSLYDATNPCVGLATSASPTGPWTDLGHPVFCAKDVGVGGTIDPYLWDDGTAKTMFVGNFKGVHAIPLNAEGTAPSGAPVTTIADDRFEGPEVVFREGYYYLFVSAGHCCNGPDTAYRVLAGRSKSLTGPYLDRKGDDLNKGGGALLLAGSQAWAGPGHNTVVTDDAGADWIVYHAVPRADLKLPSGAQRREGMIDKIVWANGWPEIGDGSPNSTRPALPDTKLPVRVSLTTDSPVKLTEAGGRVAAKLIVTAPAGAPYSGQVWVNVAVPGTSTGATIVGPETVNVAAGQTIEKSVEYEITPESAAGIYGVFAFAGPSVDAPVEMGTITVWKTGQVATPGLGGMSSSFDRR</sequence>
<dbReference type="PANTHER" id="PTHR43301">
    <property type="entry name" value="ARABINAN ENDO-1,5-ALPHA-L-ARABINOSIDASE"/>
    <property type="match status" value="1"/>
</dbReference>
<evidence type="ECO:0000256" key="4">
    <source>
        <dbReference type="ARBA" id="ARBA00023295"/>
    </source>
</evidence>
<keyword evidence="3 5" id="KW-0378">Hydrolase</keyword>
<evidence type="ECO:0000256" key="1">
    <source>
        <dbReference type="ARBA" id="ARBA00004834"/>
    </source>
</evidence>
<evidence type="ECO:0000256" key="5">
    <source>
        <dbReference type="RuleBase" id="RU361187"/>
    </source>
</evidence>
<evidence type="ECO:0000256" key="6">
    <source>
        <dbReference type="SAM" id="SignalP"/>
    </source>
</evidence>
<dbReference type="InterPro" id="IPR023296">
    <property type="entry name" value="Glyco_hydro_beta-prop_sf"/>
</dbReference>
<evidence type="ECO:0000313" key="7">
    <source>
        <dbReference type="EMBL" id="MCZ4548649.1"/>
    </source>
</evidence>
<comment type="similarity">
    <text evidence="2 5">Belongs to the glycosyl hydrolase 43 family.</text>
</comment>
<comment type="caution">
    <text evidence="7">The sequence shown here is derived from an EMBL/GenBank/DDBJ whole genome shotgun (WGS) entry which is preliminary data.</text>
</comment>
<dbReference type="InterPro" id="IPR006710">
    <property type="entry name" value="Glyco_hydro_43"/>
</dbReference>
<evidence type="ECO:0000256" key="3">
    <source>
        <dbReference type="ARBA" id="ARBA00022801"/>
    </source>
</evidence>
<evidence type="ECO:0000313" key="8">
    <source>
        <dbReference type="Proteomes" id="UP001067235"/>
    </source>
</evidence>
<comment type="pathway">
    <text evidence="1">Glycan metabolism; L-arabinan degradation.</text>
</comment>
<organism evidence="7 8">
    <name type="scientific">Gordonia rubripertincta</name>
    <name type="common">Rhodococcus corallinus</name>
    <dbReference type="NCBI Taxonomy" id="36822"/>
    <lineage>
        <taxon>Bacteria</taxon>
        <taxon>Bacillati</taxon>
        <taxon>Actinomycetota</taxon>
        <taxon>Actinomycetes</taxon>
        <taxon>Mycobacteriales</taxon>
        <taxon>Gordoniaceae</taxon>
        <taxon>Gordonia</taxon>
    </lineage>
</organism>
<accession>A0ABT4MP84</accession>
<feature type="chain" id="PRO_5045053464" evidence="6">
    <location>
        <begin position="30"/>
        <end position="472"/>
    </location>
</feature>
<name>A0ABT4MP84_GORRU</name>
<dbReference type="Proteomes" id="UP001067235">
    <property type="component" value="Unassembled WGS sequence"/>
</dbReference>